<proteinExistence type="predicted"/>
<reference evidence="2" key="1">
    <citation type="submission" date="2021-04" db="EMBL/GenBank/DDBJ databases">
        <authorList>
            <person name="Zhang D.-C."/>
        </authorList>
    </citation>
    <scope>NUCLEOTIDE SEQUENCE</scope>
    <source>
        <strain evidence="2">CGMCC 1.15697</strain>
    </source>
</reference>
<feature type="compositionally biased region" description="Basic and acidic residues" evidence="1">
    <location>
        <begin position="78"/>
        <end position="92"/>
    </location>
</feature>
<keyword evidence="3" id="KW-1185">Reference proteome</keyword>
<comment type="caution">
    <text evidence="2">The sequence shown here is derived from an EMBL/GenBank/DDBJ whole genome shotgun (WGS) entry which is preliminary data.</text>
</comment>
<feature type="region of interest" description="Disordered" evidence="1">
    <location>
        <begin position="47"/>
        <end position="112"/>
    </location>
</feature>
<name>A0A8J7V138_9PROT</name>
<evidence type="ECO:0000313" key="3">
    <source>
        <dbReference type="Proteomes" id="UP000672602"/>
    </source>
</evidence>
<feature type="region of interest" description="Disordered" evidence="1">
    <location>
        <begin position="1"/>
        <end position="20"/>
    </location>
</feature>
<dbReference type="AlphaFoldDB" id="A0A8J7V138"/>
<evidence type="ECO:0000313" key="2">
    <source>
        <dbReference type="EMBL" id="MBP5855716.1"/>
    </source>
</evidence>
<dbReference type="EMBL" id="JAGMWN010000001">
    <property type="protein sequence ID" value="MBP5855716.1"/>
    <property type="molecule type" value="Genomic_DNA"/>
</dbReference>
<gene>
    <name evidence="2" type="ORF">KAJ83_01750</name>
</gene>
<evidence type="ECO:0000256" key="1">
    <source>
        <dbReference type="SAM" id="MobiDB-lite"/>
    </source>
</evidence>
<organism evidence="2 3">
    <name type="scientific">Marivibrio halodurans</name>
    <dbReference type="NCBI Taxonomy" id="2039722"/>
    <lineage>
        <taxon>Bacteria</taxon>
        <taxon>Pseudomonadati</taxon>
        <taxon>Pseudomonadota</taxon>
        <taxon>Alphaproteobacteria</taxon>
        <taxon>Rhodospirillales</taxon>
        <taxon>Rhodospirillaceae</taxon>
        <taxon>Marivibrio</taxon>
    </lineage>
</organism>
<sequence>MRMHGTGLSKRGRRRPVGGRKSATALLGIGLLGLLMTAAPAVGGRDTAAWAGEEEPPVAEPRTDEPVEDCGCKRRFRRLDNPIRPKETKAADDDNASSSRTGEQGEGARPSD</sequence>
<dbReference type="Proteomes" id="UP000672602">
    <property type="component" value="Unassembled WGS sequence"/>
</dbReference>
<dbReference type="RefSeq" id="WP_210680292.1">
    <property type="nucleotide sequence ID" value="NZ_JAGMWN010000001.1"/>
</dbReference>
<protein>
    <submittedName>
        <fullName evidence="2">Uncharacterized protein</fullName>
    </submittedName>
</protein>
<accession>A0A8J7V138</accession>